<dbReference type="GeneTree" id="ENSGT00390000014835"/>
<reference evidence="11" key="2">
    <citation type="submission" date="2025-08" db="UniProtKB">
        <authorList>
            <consortium name="Ensembl"/>
        </authorList>
    </citation>
    <scope>IDENTIFICATION</scope>
    <source>
        <strain evidence="11">Thorbecke</strain>
    </source>
</reference>
<dbReference type="GO" id="GO:0006887">
    <property type="term" value="P:exocytosis"/>
    <property type="evidence" value="ECO:0007669"/>
    <property type="project" value="UniProtKB-KW"/>
</dbReference>
<feature type="region of interest" description="Disordered" evidence="10">
    <location>
        <begin position="45"/>
        <end position="64"/>
    </location>
</feature>
<sequence>MPETTRSLPGQSQGPRTPSGSPLGVAGSQVLELPPAASQVRIRIKPDGKWGRDSPRDANGPGCLLPTAQRPATCHTNTRAPFWALSFRLSERGLRPCAPPLPSPYLAASPFPRVRPIKARVAARSRSLAMSLPPLLLLALALVAAPGARGACPAPADLKKEDGTRTCAKLYDKSDPYYDNCCAGAELSLEPNTDLPYLPSNWANTASSLVVGQRCELTVWSKKGKEGKTRKFSAGAYPRLEEYRRGLFGDWNNAISALYCKCS</sequence>
<dbReference type="GO" id="GO:0042589">
    <property type="term" value="C:zymogen granule membrane"/>
    <property type="evidence" value="ECO:0007669"/>
    <property type="project" value="UniProtKB-SubCell"/>
</dbReference>
<evidence type="ECO:0000256" key="1">
    <source>
        <dbReference type="ARBA" id="ARBA00022483"/>
    </source>
</evidence>
<keyword evidence="2" id="KW-0732">Signal</keyword>
<reference evidence="11" key="3">
    <citation type="submission" date="2025-09" db="UniProtKB">
        <authorList>
            <consortium name="Ensembl"/>
        </authorList>
    </citation>
    <scope>IDENTIFICATION</scope>
    <source>
        <strain evidence="11">Thorbecke</strain>
    </source>
</reference>
<evidence type="ECO:0000256" key="2">
    <source>
        <dbReference type="ARBA" id="ARBA00022729"/>
    </source>
</evidence>
<dbReference type="Bgee" id="ENSOCUG00000034595">
    <property type="expression patterns" value="Expressed in skin of back and 3 other cell types or tissues"/>
</dbReference>
<evidence type="ECO:0000256" key="8">
    <source>
        <dbReference type="ARBA" id="ARBA00060468"/>
    </source>
</evidence>
<keyword evidence="3" id="KW-0472">Membrane</keyword>
<feature type="compositionally biased region" description="Polar residues" evidence="10">
    <location>
        <begin position="1"/>
        <end position="20"/>
    </location>
</feature>
<evidence type="ECO:0000256" key="5">
    <source>
        <dbReference type="ARBA" id="ARBA00023329"/>
    </source>
</evidence>
<evidence type="ECO:0000313" key="12">
    <source>
        <dbReference type="Proteomes" id="UP000001811"/>
    </source>
</evidence>
<comment type="subcellular location">
    <subcellularLocation>
        <location evidence="6">Zymogen granule lumen</location>
    </subcellularLocation>
    <subcellularLocation>
        <location evidence="8">Zymogen granule membrane</location>
        <topology evidence="8">Peripheral membrane protein</topology>
        <orientation evidence="8">Lumenal side</orientation>
    </subcellularLocation>
</comment>
<keyword evidence="12" id="KW-1185">Reference proteome</keyword>
<dbReference type="Proteomes" id="UP000001811">
    <property type="component" value="Chromosome 5"/>
</dbReference>
<comment type="function">
    <text evidence="7">Functions in exocytosis in pancreatic acinar cells regulating the fusion of zymogen granules with each other. May have a pore-forming activity on membranes and regulate exocytosis in other exocrine tissues.</text>
</comment>
<dbReference type="FunFam" id="2.60.20.10:FF:000014">
    <property type="entry name" value="Syncollin"/>
    <property type="match status" value="1"/>
</dbReference>
<keyword evidence="1" id="KW-0268">Exocytosis</keyword>
<dbReference type="STRING" id="9986.ENSOCUP00000045028"/>
<dbReference type="FunCoup" id="A0A5F9DI28">
    <property type="interactions" value="7"/>
</dbReference>
<keyword evidence="4" id="KW-1015">Disulfide bond</keyword>
<name>A0A5F9DI28_RABIT</name>
<proteinExistence type="predicted"/>
<evidence type="ECO:0000256" key="4">
    <source>
        <dbReference type="ARBA" id="ARBA00023157"/>
    </source>
</evidence>
<dbReference type="AlphaFoldDB" id="A0A5F9DI28"/>
<feature type="region of interest" description="Disordered" evidence="10">
    <location>
        <begin position="1"/>
        <end position="28"/>
    </location>
</feature>
<evidence type="ECO:0000256" key="7">
    <source>
        <dbReference type="ARBA" id="ARBA00057037"/>
    </source>
</evidence>
<dbReference type="Gene3D" id="2.60.20.10">
    <property type="entry name" value="Crystallins"/>
    <property type="match status" value="1"/>
</dbReference>
<organism evidence="11 12">
    <name type="scientific">Oryctolagus cuniculus</name>
    <name type="common">Rabbit</name>
    <dbReference type="NCBI Taxonomy" id="9986"/>
    <lineage>
        <taxon>Eukaryota</taxon>
        <taxon>Metazoa</taxon>
        <taxon>Chordata</taxon>
        <taxon>Craniata</taxon>
        <taxon>Vertebrata</taxon>
        <taxon>Euteleostomi</taxon>
        <taxon>Mammalia</taxon>
        <taxon>Eutheria</taxon>
        <taxon>Euarchontoglires</taxon>
        <taxon>Glires</taxon>
        <taxon>Lagomorpha</taxon>
        <taxon>Leporidae</taxon>
        <taxon>Oryctolagus</taxon>
    </lineage>
</organism>
<dbReference type="PANTHER" id="PTHR17503">
    <property type="entry name" value="SYNCOLLIN"/>
    <property type="match status" value="1"/>
</dbReference>
<dbReference type="EMBL" id="AAGW02072722">
    <property type="status" value="NOT_ANNOTATED_CDS"/>
    <property type="molecule type" value="Genomic_DNA"/>
</dbReference>
<feature type="compositionally biased region" description="Basic and acidic residues" evidence="10">
    <location>
        <begin position="45"/>
        <end position="56"/>
    </location>
</feature>
<accession>A0A5F9DI28</accession>
<dbReference type="Ensembl" id="ENSOCUT00000047432.1">
    <property type="protein sequence ID" value="ENSOCUP00000045028.1"/>
    <property type="gene ID" value="ENSOCUG00000034595.1"/>
</dbReference>
<evidence type="ECO:0000256" key="6">
    <source>
        <dbReference type="ARBA" id="ARBA00037795"/>
    </source>
</evidence>
<dbReference type="Pfam" id="PF15138">
    <property type="entry name" value="Syncollin"/>
    <property type="match status" value="1"/>
</dbReference>
<reference evidence="11 12" key="1">
    <citation type="journal article" date="2011" name="Nature">
        <title>A high-resolution map of human evolutionary constraint using 29 mammals.</title>
        <authorList>
            <person name="Lindblad-Toh K."/>
            <person name="Garber M."/>
            <person name="Zuk O."/>
            <person name="Lin M.F."/>
            <person name="Parker B.J."/>
            <person name="Washietl S."/>
            <person name="Kheradpour P."/>
            <person name="Ernst J."/>
            <person name="Jordan G."/>
            <person name="Mauceli E."/>
            <person name="Ward L.D."/>
            <person name="Lowe C.B."/>
            <person name="Holloway A.K."/>
            <person name="Clamp M."/>
            <person name="Gnerre S."/>
            <person name="Alfoldi J."/>
            <person name="Beal K."/>
            <person name="Chang J."/>
            <person name="Clawson H."/>
            <person name="Cuff J."/>
            <person name="Di Palma F."/>
            <person name="Fitzgerald S."/>
            <person name="Flicek P."/>
            <person name="Guttman M."/>
            <person name="Hubisz M.J."/>
            <person name="Jaffe D.B."/>
            <person name="Jungreis I."/>
            <person name="Kent W.J."/>
            <person name="Kostka D."/>
            <person name="Lara M."/>
            <person name="Martins A.L."/>
            <person name="Massingham T."/>
            <person name="Moltke I."/>
            <person name="Raney B.J."/>
            <person name="Rasmussen M.D."/>
            <person name="Robinson J."/>
            <person name="Stark A."/>
            <person name="Vilella A.J."/>
            <person name="Wen J."/>
            <person name="Xie X."/>
            <person name="Zody M.C."/>
            <person name="Baldwin J."/>
            <person name="Bloom T."/>
            <person name="Chin C.W."/>
            <person name="Heiman D."/>
            <person name="Nicol R."/>
            <person name="Nusbaum C."/>
            <person name="Young S."/>
            <person name="Wilkinson J."/>
            <person name="Worley K.C."/>
            <person name="Kovar C.L."/>
            <person name="Muzny D.M."/>
            <person name="Gibbs R.A."/>
            <person name="Cree A."/>
            <person name="Dihn H.H."/>
            <person name="Fowler G."/>
            <person name="Jhangiani S."/>
            <person name="Joshi V."/>
            <person name="Lee S."/>
            <person name="Lewis L.R."/>
            <person name="Nazareth L.V."/>
            <person name="Okwuonu G."/>
            <person name="Santibanez J."/>
            <person name="Warren W.C."/>
            <person name="Mardis E.R."/>
            <person name="Weinstock G.M."/>
            <person name="Wilson R.K."/>
            <person name="Delehaunty K."/>
            <person name="Dooling D."/>
            <person name="Fronik C."/>
            <person name="Fulton L."/>
            <person name="Fulton B."/>
            <person name="Graves T."/>
            <person name="Minx P."/>
            <person name="Sodergren E."/>
            <person name="Birney E."/>
            <person name="Margulies E.H."/>
            <person name="Herrero J."/>
            <person name="Green E.D."/>
            <person name="Haussler D."/>
            <person name="Siepel A."/>
            <person name="Goldman N."/>
            <person name="Pollard K.S."/>
            <person name="Pedersen J.S."/>
            <person name="Lander E.S."/>
            <person name="Kellis M."/>
        </authorList>
    </citation>
    <scope>NUCLEOTIDE SEQUENCE [LARGE SCALE GENOMIC DNA]</scope>
    <source>
        <strain evidence="11 12">Thorbecke inbred</strain>
    </source>
</reference>
<evidence type="ECO:0000256" key="9">
    <source>
        <dbReference type="ARBA" id="ARBA00074712"/>
    </source>
</evidence>
<protein>
    <recommendedName>
        <fullName evidence="9">Syncollin</fullName>
    </recommendedName>
</protein>
<dbReference type="InParanoid" id="A0A5F9DI28"/>
<evidence type="ECO:0000256" key="3">
    <source>
        <dbReference type="ARBA" id="ARBA00023136"/>
    </source>
</evidence>
<dbReference type="InterPro" id="IPR028137">
    <property type="entry name" value="Syncollin"/>
</dbReference>
<dbReference type="PANTHER" id="PTHR17503:SF0">
    <property type="entry name" value="SYNCOLLIN"/>
    <property type="match status" value="1"/>
</dbReference>
<evidence type="ECO:0000256" key="10">
    <source>
        <dbReference type="SAM" id="MobiDB-lite"/>
    </source>
</evidence>
<keyword evidence="5" id="KW-0968">Cytoplasmic vesicle</keyword>
<evidence type="ECO:0000313" key="11">
    <source>
        <dbReference type="Ensembl" id="ENSOCUP00000045028.1"/>
    </source>
</evidence>